<reference evidence="1" key="1">
    <citation type="journal article" date="2014" name="Front. Microbiol.">
        <title>High frequency of phylogenetically diverse reductive dehalogenase-homologous genes in deep subseafloor sedimentary metagenomes.</title>
        <authorList>
            <person name="Kawai M."/>
            <person name="Futagami T."/>
            <person name="Toyoda A."/>
            <person name="Takaki Y."/>
            <person name="Nishi S."/>
            <person name="Hori S."/>
            <person name="Arai W."/>
            <person name="Tsubouchi T."/>
            <person name="Morono Y."/>
            <person name="Uchiyama I."/>
            <person name="Ito T."/>
            <person name="Fujiyama A."/>
            <person name="Inagaki F."/>
            <person name="Takami H."/>
        </authorList>
    </citation>
    <scope>NUCLEOTIDE SEQUENCE</scope>
    <source>
        <strain evidence="1">Expedition CK06-06</strain>
    </source>
</reference>
<evidence type="ECO:0000313" key="1">
    <source>
        <dbReference type="EMBL" id="GAG85829.1"/>
    </source>
</evidence>
<comment type="caution">
    <text evidence="1">The sequence shown here is derived from an EMBL/GenBank/DDBJ whole genome shotgun (WGS) entry which is preliminary data.</text>
</comment>
<accession>X1ASH9</accession>
<protein>
    <submittedName>
        <fullName evidence="1">Uncharacterized protein</fullName>
    </submittedName>
</protein>
<dbReference type="EMBL" id="BART01010155">
    <property type="protein sequence ID" value="GAG85829.1"/>
    <property type="molecule type" value="Genomic_DNA"/>
</dbReference>
<organism evidence="1">
    <name type="scientific">marine sediment metagenome</name>
    <dbReference type="NCBI Taxonomy" id="412755"/>
    <lineage>
        <taxon>unclassified sequences</taxon>
        <taxon>metagenomes</taxon>
        <taxon>ecological metagenomes</taxon>
    </lineage>
</organism>
<proteinExistence type="predicted"/>
<name>X1ASH9_9ZZZZ</name>
<gene>
    <name evidence="1" type="ORF">S01H4_22227</name>
</gene>
<dbReference type="AlphaFoldDB" id="X1ASH9"/>
<sequence length="31" mass="3459">MGLISVLVKGNYPIAEILSENIVSLPFWLEI</sequence>
<feature type="non-terminal residue" evidence="1">
    <location>
        <position position="31"/>
    </location>
</feature>